<feature type="region of interest" description="Disordered" evidence="1">
    <location>
        <begin position="1"/>
        <end position="30"/>
    </location>
</feature>
<dbReference type="GeneID" id="5885455"/>
<reference evidence="3" key="1">
    <citation type="submission" date="2007-12" db="EMBL/GenBank/DDBJ databases">
        <title>Annotation of Entamoeba dispar SAW760.</title>
        <authorList>
            <person name="Lorenzi H."/>
            <person name="Inman J."/>
            <person name="Schobel S."/>
            <person name="Amedeo P."/>
            <person name="Caler E."/>
        </authorList>
    </citation>
    <scope>NUCLEOTIDE SEQUENCE [LARGE SCALE GENOMIC DNA]</scope>
    <source>
        <strain evidence="3">ATCC PRA-260 / SAW760</strain>
    </source>
</reference>
<dbReference type="KEGG" id="edi:EDI_219580"/>
<accession>B0EQ96</accession>
<protein>
    <submittedName>
        <fullName evidence="2">Uncharacterized protein</fullName>
    </submittedName>
</protein>
<dbReference type="EMBL" id="DS550353">
    <property type="protein sequence ID" value="EDR23319.1"/>
    <property type="molecule type" value="Genomic_DNA"/>
</dbReference>
<keyword evidence="3" id="KW-1185">Reference proteome</keyword>
<dbReference type="Proteomes" id="UP000008076">
    <property type="component" value="Unassembled WGS sequence"/>
</dbReference>
<feature type="compositionally biased region" description="Acidic residues" evidence="1">
    <location>
        <begin position="1"/>
        <end position="10"/>
    </location>
</feature>
<dbReference type="AlphaFoldDB" id="B0EQ96"/>
<gene>
    <name evidence="2" type="ORF">EDI_219580</name>
</gene>
<dbReference type="OrthoDB" id="29514at2759"/>
<evidence type="ECO:0000313" key="3">
    <source>
        <dbReference type="Proteomes" id="UP000008076"/>
    </source>
</evidence>
<feature type="region of interest" description="Disordered" evidence="1">
    <location>
        <begin position="110"/>
        <end position="138"/>
    </location>
</feature>
<name>B0EQ96_ENTDS</name>
<evidence type="ECO:0000256" key="1">
    <source>
        <dbReference type="SAM" id="MobiDB-lite"/>
    </source>
</evidence>
<dbReference type="VEuPathDB" id="AmoebaDB:EDI_219580"/>
<proteinExistence type="predicted"/>
<evidence type="ECO:0000313" key="2">
    <source>
        <dbReference type="EMBL" id="EDR23319.1"/>
    </source>
</evidence>
<dbReference type="RefSeq" id="XP_001740292.1">
    <property type="nucleotide sequence ID" value="XM_001740240.1"/>
</dbReference>
<organism evidence="3">
    <name type="scientific">Entamoeba dispar (strain ATCC PRA-260 / SAW760)</name>
    <dbReference type="NCBI Taxonomy" id="370354"/>
    <lineage>
        <taxon>Eukaryota</taxon>
        <taxon>Amoebozoa</taxon>
        <taxon>Evosea</taxon>
        <taxon>Archamoebae</taxon>
        <taxon>Mastigamoebida</taxon>
        <taxon>Entamoebidae</taxon>
        <taxon>Entamoeba</taxon>
    </lineage>
</organism>
<dbReference type="eggNOG" id="ENOG502R2EG">
    <property type="taxonomic scope" value="Eukaryota"/>
</dbReference>
<dbReference type="OMA" id="CIKADGH"/>
<sequence length="165" mass="19223">MSSSDSESDEIIVGQIPQDKKSLLDGEEDEEGLIDTITSNEKLKNERFEDVPQEESAVIEPCKYSYEGKIVENEEWDWKNEKFSSDEEINTNNKDCFNFEENAFGYVSLNNQSDDENERNDINQVNEEQPIDEKEEEKRNEMINKAIDEYLNDDSYEECIKADGH</sequence>